<feature type="transmembrane region" description="Helical" evidence="1">
    <location>
        <begin position="173"/>
        <end position="193"/>
    </location>
</feature>
<dbReference type="STRING" id="1707952.A6A03_19625"/>
<feature type="transmembrane region" description="Helical" evidence="1">
    <location>
        <begin position="345"/>
        <end position="365"/>
    </location>
</feature>
<feature type="transmembrane region" description="Helical" evidence="1">
    <location>
        <begin position="474"/>
        <end position="494"/>
    </location>
</feature>
<reference evidence="2 3" key="1">
    <citation type="submission" date="2016-04" db="EMBL/GenBank/DDBJ databases">
        <title>Chloroflexus islandicus sp. nov., a thermophilic filamentous anoxygenic phototrophic bacterium from geyser Strokkur (Iceland).</title>
        <authorList>
            <person name="Gaisin V.A."/>
            <person name="Kalashnikov A.M."/>
            <person name="Sukhacheva M.V."/>
            <person name="Grouzdev D.S."/>
            <person name="Ivanov T.M."/>
            <person name="Kuznetsov B."/>
            <person name="Gorlenko V.M."/>
        </authorList>
    </citation>
    <scope>NUCLEOTIDE SEQUENCE [LARGE SCALE GENOMIC DNA]</scope>
    <source>
        <strain evidence="3">isl-2</strain>
    </source>
</reference>
<keyword evidence="3" id="KW-1185">Reference proteome</keyword>
<dbReference type="OrthoDB" id="137087at2"/>
<feature type="transmembrane region" description="Helical" evidence="1">
    <location>
        <begin position="374"/>
        <end position="392"/>
    </location>
</feature>
<dbReference type="AlphaFoldDB" id="A0A178LZ12"/>
<name>A0A178LZ12_9CHLR</name>
<feature type="transmembrane region" description="Helical" evidence="1">
    <location>
        <begin position="255"/>
        <end position="274"/>
    </location>
</feature>
<protein>
    <submittedName>
        <fullName evidence="2">Uncharacterized protein</fullName>
    </submittedName>
</protein>
<keyword evidence="1" id="KW-1133">Transmembrane helix</keyword>
<evidence type="ECO:0000256" key="1">
    <source>
        <dbReference type="SAM" id="Phobius"/>
    </source>
</evidence>
<keyword evidence="1" id="KW-0812">Transmembrane</keyword>
<keyword evidence="1" id="KW-0472">Membrane</keyword>
<feature type="transmembrane region" description="Helical" evidence="1">
    <location>
        <begin position="422"/>
        <end position="440"/>
    </location>
</feature>
<gene>
    <name evidence="2" type="ORF">A6A03_19625</name>
</gene>
<dbReference type="Proteomes" id="UP000078287">
    <property type="component" value="Unassembled WGS sequence"/>
</dbReference>
<proteinExistence type="predicted"/>
<feature type="transmembrane region" description="Helical" evidence="1">
    <location>
        <begin position="582"/>
        <end position="601"/>
    </location>
</feature>
<feature type="transmembrane region" description="Helical" evidence="1">
    <location>
        <begin position="550"/>
        <end position="570"/>
    </location>
</feature>
<organism evidence="2 3">
    <name type="scientific">Chloroflexus islandicus</name>
    <dbReference type="NCBI Taxonomy" id="1707952"/>
    <lineage>
        <taxon>Bacteria</taxon>
        <taxon>Bacillati</taxon>
        <taxon>Chloroflexota</taxon>
        <taxon>Chloroflexia</taxon>
        <taxon>Chloroflexales</taxon>
        <taxon>Chloroflexineae</taxon>
        <taxon>Chloroflexaceae</taxon>
        <taxon>Chloroflexus</taxon>
    </lineage>
</organism>
<feature type="transmembrane region" description="Helical" evidence="1">
    <location>
        <begin position="200"/>
        <end position="218"/>
    </location>
</feature>
<dbReference type="EMBL" id="LWQS01000099">
    <property type="protein sequence ID" value="OAN39221.1"/>
    <property type="molecule type" value="Genomic_DNA"/>
</dbReference>
<dbReference type="RefSeq" id="WP_066791053.1">
    <property type="nucleotide sequence ID" value="NZ_LWQS01000099.1"/>
</dbReference>
<evidence type="ECO:0000313" key="2">
    <source>
        <dbReference type="EMBL" id="OAN39221.1"/>
    </source>
</evidence>
<feature type="transmembrane region" description="Helical" evidence="1">
    <location>
        <begin position="398"/>
        <end position="417"/>
    </location>
</feature>
<comment type="caution">
    <text evidence="2">The sequence shown here is derived from an EMBL/GenBank/DDBJ whole genome shotgun (WGS) entry which is preliminary data.</text>
</comment>
<feature type="transmembrane region" description="Helical" evidence="1">
    <location>
        <begin position="224"/>
        <end position="243"/>
    </location>
</feature>
<accession>A0A178LZ12</accession>
<feature type="transmembrane region" description="Helical" evidence="1">
    <location>
        <begin position="613"/>
        <end position="632"/>
    </location>
</feature>
<feature type="transmembrane region" description="Helical" evidence="1">
    <location>
        <begin position="20"/>
        <end position="39"/>
    </location>
</feature>
<evidence type="ECO:0000313" key="3">
    <source>
        <dbReference type="Proteomes" id="UP000078287"/>
    </source>
</evidence>
<sequence>MLLSQPSRWRQLIVHERNRALLIIVLSILIFVCSFYVPARYRLNFDLPMDLAHRGVGVVEFGGTGPFRWFATQSTIELPALSHAPHRLFIEMHGFGVDSRQLLIRMNDGFAADLTVPAGWSRVDMLIPAEAILPAGNQLSLSIQPLPPYNEERLGIAVTRFELHQLTLGSLPVVWMIWLLAAFPLLFLGGYALRLPLLDQAILTLVFAAGAGYAVAMWRLQTVTIWPLFLVALAGMTAGYWLLRLFWSVRRTTASVWFSRVCLVAGVLFVLHVVGMNALSFIDIDHRGRANHVLRIAAGQSDEVQSRLANQYEWGLETVPYSLLSYYPFVPLAAIFPTTLPMTGALKVLVSLLDATTPLLLYLLLVRSGYHPRAGFLAGALFAGLPVTHLYFHDGSYPTILGVWWVVVTLVIINEAVQRTRWSWLSIALVSGALLVALLIYVTHAAFVPLVVGVASLLAWRARAELAAVGPRVLAALGVSIVLALALYYGQYVLPTLTALAARLAESDRLGHDQLPSPLVGSLFAQMWGHTRVLPLVLVPLGMAGLARRGWTWTACVMAGYLVLLALGIVIDHQFSLWNKHWYFSLPALAILAGVALDWIAEYHTAGKVVAGALVSYLLVESTVAWLLRALLYQWSLQTL</sequence>